<comment type="caution">
    <text evidence="1">The sequence shown here is derived from an EMBL/GenBank/DDBJ whole genome shotgun (WGS) entry which is preliminary data.</text>
</comment>
<evidence type="ECO:0000313" key="2">
    <source>
        <dbReference type="Proteomes" id="UP000054529"/>
    </source>
</evidence>
<dbReference type="HOGENOM" id="CLU_3133589_0_0_6"/>
<name>A0A0C1S8X3_9ENTR</name>
<dbReference type="EMBL" id="AWXV01000006">
    <property type="protein sequence ID" value="KIE63726.1"/>
    <property type="molecule type" value="Genomic_DNA"/>
</dbReference>
<dbReference type="AlphaFoldDB" id="A0A0C1S8X3"/>
<sequence>MSLFFFFFHVVLETEISSFLAQIWRFFDIQEVPYFAFLKVLNAFILDFF</sequence>
<geneLocation type="plasmid" evidence="1">
    <name>pRPS</name>
</geneLocation>
<dbReference type="Proteomes" id="UP000054529">
    <property type="component" value="Unassembled WGS sequence"/>
</dbReference>
<evidence type="ECO:0000313" key="1">
    <source>
        <dbReference type="EMBL" id="KIE63726.1"/>
    </source>
</evidence>
<protein>
    <submittedName>
        <fullName evidence="1">Uncharacterized protein</fullName>
    </submittedName>
</protein>
<proteinExistence type="predicted"/>
<gene>
    <name evidence="1" type="ORF">P689_109</name>
</gene>
<organism evidence="1 2">
    <name type="scientific">Candidatus Riesia pediculischaeffi PTSU</name>
    <dbReference type="NCBI Taxonomy" id="1401651"/>
    <lineage>
        <taxon>Bacteria</taxon>
        <taxon>Pseudomonadati</taxon>
        <taxon>Pseudomonadota</taxon>
        <taxon>Gammaproteobacteria</taxon>
        <taxon>Enterobacterales</taxon>
        <taxon>Enterobacteriaceae</taxon>
        <taxon>Candidatus Riesia</taxon>
    </lineage>
</organism>
<reference evidence="1 2" key="1">
    <citation type="journal article" date="2014" name="G3 (Bethesda)">
        <title>Genome sequence of Candidatus Riesia pediculischaeffi, endosymbiont of chimpanzee lice, and genomic comparison of recently acquired endosymbionts from human and chimpanzee lice.</title>
        <authorList>
            <person name="Boyd B.M."/>
            <person name="Allen J.M."/>
            <person name="de Crecy-Lagard V."/>
            <person name="Reed D.L."/>
        </authorList>
    </citation>
    <scope>NUCLEOTIDE SEQUENCE [LARGE SCALE GENOMIC DNA]</scope>
    <source>
        <strain evidence="1 2">PTSU</strain>
        <plasmid evidence="1">pRPS</plasmid>
    </source>
</reference>
<keyword evidence="1" id="KW-0614">Plasmid</keyword>
<accession>A0A0C1S8X3</accession>